<accession>A0A495IGN8</accession>
<evidence type="ECO:0000313" key="1">
    <source>
        <dbReference type="EMBL" id="RKR74830.1"/>
    </source>
</evidence>
<gene>
    <name evidence="1" type="ORF">C8E83_1961</name>
</gene>
<dbReference type="AlphaFoldDB" id="A0A495IGN8"/>
<reference evidence="1 2" key="1">
    <citation type="submission" date="2018-10" db="EMBL/GenBank/DDBJ databases">
        <title>Sequencing the genomes of 1000 actinobacteria strains.</title>
        <authorList>
            <person name="Klenk H.-P."/>
        </authorList>
    </citation>
    <scope>NUCLEOTIDE SEQUENCE [LARGE SCALE GENOMIC DNA]</scope>
    <source>
        <strain evidence="1 2">DSM 17894</strain>
    </source>
</reference>
<dbReference type="RefSeq" id="WP_245981561.1">
    <property type="nucleotide sequence ID" value="NZ_RBKS01000001.1"/>
</dbReference>
<organism evidence="1 2">
    <name type="scientific">Frondihabitans australicus</name>
    <dbReference type="NCBI Taxonomy" id="386892"/>
    <lineage>
        <taxon>Bacteria</taxon>
        <taxon>Bacillati</taxon>
        <taxon>Actinomycetota</taxon>
        <taxon>Actinomycetes</taxon>
        <taxon>Micrococcales</taxon>
        <taxon>Microbacteriaceae</taxon>
        <taxon>Frondihabitans</taxon>
    </lineage>
</organism>
<dbReference type="Proteomes" id="UP000280008">
    <property type="component" value="Unassembled WGS sequence"/>
</dbReference>
<proteinExistence type="predicted"/>
<protein>
    <submittedName>
        <fullName evidence="1">Uncharacterized protein</fullName>
    </submittedName>
</protein>
<evidence type="ECO:0000313" key="2">
    <source>
        <dbReference type="Proteomes" id="UP000280008"/>
    </source>
</evidence>
<keyword evidence="2" id="KW-1185">Reference proteome</keyword>
<dbReference type="EMBL" id="RBKS01000001">
    <property type="protein sequence ID" value="RKR74830.1"/>
    <property type="molecule type" value="Genomic_DNA"/>
</dbReference>
<name>A0A495IGN8_9MICO</name>
<sequence length="78" mass="8938">MSDLDDVRWNDEAREKIVSDADRVLREAVSSVAHDFAGGTWEDAYRSLNERLKDRFIDYEPGPDVRKYAEKIADGAYA</sequence>
<comment type="caution">
    <text evidence="1">The sequence shown here is derived from an EMBL/GenBank/DDBJ whole genome shotgun (WGS) entry which is preliminary data.</text>
</comment>